<dbReference type="SUPFAM" id="SSF102462">
    <property type="entry name" value="Peptidyl-tRNA hydrolase II"/>
    <property type="match status" value="1"/>
</dbReference>
<protein>
    <submittedName>
        <fullName evidence="1">Uncharacterized protein</fullName>
    </submittedName>
</protein>
<dbReference type="Gene3D" id="3.40.1490.10">
    <property type="entry name" value="Bit1"/>
    <property type="match status" value="1"/>
</dbReference>
<organism evidence="1 2">
    <name type="scientific">Fraserbacteria sp. (strain RBG_16_55_9)</name>
    <dbReference type="NCBI Taxonomy" id="1817864"/>
    <lineage>
        <taxon>Bacteria</taxon>
        <taxon>Candidatus Fraseribacteriota</taxon>
    </lineage>
</organism>
<comment type="caution">
    <text evidence="1">The sequence shown here is derived from an EMBL/GenBank/DDBJ whole genome shotgun (WGS) entry which is preliminary data.</text>
</comment>
<proteinExistence type="predicted"/>
<name>A0A1F5UP18_FRAXR</name>
<evidence type="ECO:0000313" key="1">
    <source>
        <dbReference type="EMBL" id="OGF52928.1"/>
    </source>
</evidence>
<dbReference type="InterPro" id="IPR023476">
    <property type="entry name" value="Pep_tRNA_hydro_II_dom_sf"/>
</dbReference>
<reference evidence="1 2" key="1">
    <citation type="journal article" date="2016" name="Nat. Commun.">
        <title>Thousands of microbial genomes shed light on interconnected biogeochemical processes in an aquifer system.</title>
        <authorList>
            <person name="Anantharaman K."/>
            <person name="Brown C.T."/>
            <person name="Hug L.A."/>
            <person name="Sharon I."/>
            <person name="Castelle C.J."/>
            <person name="Probst A.J."/>
            <person name="Thomas B.C."/>
            <person name="Singh A."/>
            <person name="Wilkins M.J."/>
            <person name="Karaoz U."/>
            <person name="Brodie E.L."/>
            <person name="Williams K.H."/>
            <person name="Hubbard S.S."/>
            <person name="Banfield J.F."/>
        </authorList>
    </citation>
    <scope>NUCLEOTIDE SEQUENCE [LARGE SCALE GENOMIC DNA]</scope>
    <source>
        <strain evidence="2">RBG_16_55_9</strain>
    </source>
</reference>
<accession>A0A1F5UP18</accession>
<evidence type="ECO:0000313" key="2">
    <source>
        <dbReference type="Proteomes" id="UP000179157"/>
    </source>
</evidence>
<dbReference type="AlphaFoldDB" id="A0A1F5UP18"/>
<gene>
    <name evidence="1" type="ORF">A2Z21_01860</name>
</gene>
<dbReference type="STRING" id="1817864.A2Z21_01860"/>
<sequence>MREAVCKLYLITRLDLPPAQQAVQAIHAALKFALEWPGEARGWYERSNTLVLLGVQDEPGLILVGQEALGRGISHSAFREPDRGNELTAIAVAPEGRKICRDLKLFLGV</sequence>
<dbReference type="EMBL" id="MFGX01000123">
    <property type="protein sequence ID" value="OGF52928.1"/>
    <property type="molecule type" value="Genomic_DNA"/>
</dbReference>
<dbReference type="Proteomes" id="UP000179157">
    <property type="component" value="Unassembled WGS sequence"/>
</dbReference>